<dbReference type="InterPro" id="IPR026055">
    <property type="entry name" value="FAR"/>
</dbReference>
<dbReference type="Pfam" id="PF07993">
    <property type="entry name" value="NAD_binding_4"/>
    <property type="match status" value="1"/>
</dbReference>
<dbReference type="AlphaFoldDB" id="A0A0U1CXC7"/>
<evidence type="ECO:0000313" key="3">
    <source>
        <dbReference type="Proteomes" id="UP000199601"/>
    </source>
</evidence>
<dbReference type="RefSeq" id="WP_083071537.1">
    <property type="nucleotide sequence ID" value="NZ_CTEC01000001.1"/>
</dbReference>
<dbReference type="PANTHER" id="PTHR11011">
    <property type="entry name" value="MALE STERILITY PROTEIN 2-RELATED"/>
    <property type="match status" value="1"/>
</dbReference>
<reference evidence="3" key="1">
    <citation type="submission" date="2015-03" db="EMBL/GenBank/DDBJ databases">
        <authorList>
            <person name="Urmite Genomes"/>
        </authorList>
    </citation>
    <scope>NUCLEOTIDE SEQUENCE [LARGE SCALE GENOMIC DNA]</scope>
    <source>
        <strain evidence="3">CSUR P1344</strain>
    </source>
</reference>
<feature type="domain" description="Thioester reductase (TE)" evidence="1">
    <location>
        <begin position="5"/>
        <end position="203"/>
    </location>
</feature>
<name>A0A0U1CXC7_9MYCO</name>
<dbReference type="Proteomes" id="UP000199601">
    <property type="component" value="Unassembled WGS sequence"/>
</dbReference>
<protein>
    <submittedName>
        <fullName evidence="2">Non-ribosomal peptide synthase, dehydrogenase domain-containing protein</fullName>
    </submittedName>
</protein>
<dbReference type="Gene3D" id="3.40.50.720">
    <property type="entry name" value="NAD(P)-binding Rossmann-like Domain"/>
    <property type="match status" value="1"/>
</dbReference>
<sequence length="376" mass="40448">MGVLVTGATGSVGIGLLLEMLKSPSTEIVCLVRGSDDDTAQRRLRSSLLEAAEVYECAELAEAITTRCRAVAGDVTEPGCGIDDLQCLGDVDEMWHLAASLRYLDKHEASIRAVNVEGTRQAIALARRAGIEVFNHASTIGTAGAQSGIHYEEPIAADAPMNNAYERSKRDAEYLVSAAGFTTARIMRLPIIIGHSRTYAMAACTPSGIYTLINEMSRFQAEVADRLGSYLKHYGVQVIAQPDARNAALPIDRVAQAMVTLSLRGAGSGFYTIANTALGNVGVLMAGIADALDICEPRFVQDRAMLTSIDQMFTDKLRFHAPYLMQDHVYDCSNLLRYVNPEVINFATPREVLAAYAEHHLAHSGSPVAAVGSIEG</sequence>
<evidence type="ECO:0000259" key="1">
    <source>
        <dbReference type="Pfam" id="PF07993"/>
    </source>
</evidence>
<proteinExistence type="predicted"/>
<dbReference type="GO" id="GO:0080019">
    <property type="term" value="F:alcohol-forming very long-chain fatty acyl-CoA reductase activity"/>
    <property type="evidence" value="ECO:0007669"/>
    <property type="project" value="InterPro"/>
</dbReference>
<organism evidence="2 3">
    <name type="scientific">Mycobacterium europaeum</name>
    <dbReference type="NCBI Taxonomy" id="761804"/>
    <lineage>
        <taxon>Bacteria</taxon>
        <taxon>Bacillati</taxon>
        <taxon>Actinomycetota</taxon>
        <taxon>Actinomycetes</taxon>
        <taxon>Mycobacteriales</taxon>
        <taxon>Mycobacteriaceae</taxon>
        <taxon>Mycobacterium</taxon>
        <taxon>Mycobacterium simiae complex</taxon>
    </lineage>
</organism>
<accession>A0A0U1CXC7</accession>
<dbReference type="InterPro" id="IPR036291">
    <property type="entry name" value="NAD(P)-bd_dom_sf"/>
</dbReference>
<dbReference type="SUPFAM" id="SSF51735">
    <property type="entry name" value="NAD(P)-binding Rossmann-fold domains"/>
    <property type="match status" value="1"/>
</dbReference>
<gene>
    <name evidence="2" type="ORF">BN000_00045</name>
</gene>
<keyword evidence="3" id="KW-1185">Reference proteome</keyword>
<evidence type="ECO:0000313" key="2">
    <source>
        <dbReference type="EMBL" id="CQD01992.1"/>
    </source>
</evidence>
<dbReference type="InterPro" id="IPR013120">
    <property type="entry name" value="FAR_NAD-bd"/>
</dbReference>
<dbReference type="EMBL" id="CTEC01000001">
    <property type="protein sequence ID" value="CQD01992.1"/>
    <property type="molecule type" value="Genomic_DNA"/>
</dbReference>